<feature type="region of interest" description="Disordered" evidence="1">
    <location>
        <begin position="899"/>
        <end position="921"/>
    </location>
</feature>
<feature type="compositionally biased region" description="Pro residues" evidence="1">
    <location>
        <begin position="803"/>
        <end position="819"/>
    </location>
</feature>
<feature type="compositionally biased region" description="Basic and acidic residues" evidence="1">
    <location>
        <begin position="208"/>
        <end position="248"/>
    </location>
</feature>
<reference evidence="3" key="1">
    <citation type="submission" date="2022-10" db="EMBL/GenBank/DDBJ databases">
        <title>Genome assembly of Pristionchus species.</title>
        <authorList>
            <person name="Yoshida K."/>
            <person name="Sommer R.J."/>
        </authorList>
    </citation>
    <scope>NUCLEOTIDE SEQUENCE [LARGE SCALE GENOMIC DNA]</scope>
    <source>
        <strain evidence="3">RS5460</strain>
    </source>
</reference>
<feature type="compositionally biased region" description="Low complexity" evidence="1">
    <location>
        <begin position="874"/>
        <end position="886"/>
    </location>
</feature>
<feature type="compositionally biased region" description="Polar residues" evidence="1">
    <location>
        <begin position="1"/>
        <end position="13"/>
    </location>
</feature>
<feature type="region of interest" description="Disordered" evidence="1">
    <location>
        <begin position="1"/>
        <end position="68"/>
    </location>
</feature>
<feature type="compositionally biased region" description="Basic residues" evidence="1">
    <location>
        <begin position="711"/>
        <end position="723"/>
    </location>
</feature>
<feature type="compositionally biased region" description="Basic and acidic residues" evidence="1">
    <location>
        <begin position="155"/>
        <end position="165"/>
    </location>
</feature>
<sequence length="921" mass="106107">PMSQFGFFNSTQPLPQPARSGYDVIPASHSAFEAPRRYEDRRDDPYARAPSPRGAGFYETARAYPPGPMDRLPGSMDRAYPAPSHYAESSMPMVAPMDRGAYLPMEASRPMAAVHYETGRDPYTSVHYETGRDPYPAPVRYETGRDSFPASWRSEPPREEPRHEFFGNNDTWRSTAPRRSSPSRDRIYNSDAFGSQRDYSPPFKRPQYSKDRSPPRRENRTRDRSSFDDKHKREGRAGSNEREKERKRERSRSRDRKKDRKDEKPEKEHKRTDLNWRGKEEKENGKATKGNGEEKKRRVDDKKEEAVEESKKEEEKIEPEPEKAEETKYEPKNNDEETTDVVEEDKYEEMIEDEGKKKKAEEPEKVEPPKKEEKKEEKVEKKEGKKEKQPEKTDDRQSRIRSPSIEKRRHDRSRHRGSSAEKKRDDRPRNRSPRAEKRRDDGEFKVITDASFDEIHRPGARPYGTTYKGRGTEHRSDYRPEPPKPEPPRERGASWAEQYKAKVMMTKTAVHGLGGAPAAAAPSMVAMAPAAVLPPVASAPLPPLPRSAAYDAYDAYDPYAAARQSASISMYAERPLAEYPPRAHPTELADYARRVLASPAMRALDAMSVPRDPYDERERILLREERDLYERRRLLEERERSRSPPPRRPEMYDYERRMEERLPPPRDYYEERYRSERPDDRARYADVRDERARYAERAPYETALSGERERRPSHHEHHHHRERSPHSSPRHSSDRHRASPPSSHHYRHAASPPSPKPMIEEIDASKLVEPLEDDGGWDDVARMLSPEKVVVEKKAKKPLLAAAPPPQPVPPHRPMPRDSPPMAGGFFSQPALSSVKPKIAFHDSQPFYQRKSEMASHSSHSRPAFFDAPRADGRSSASYAPPPASDAYSRAISYEDLASSNGAATYRGGPAPGWERDSRRY</sequence>
<feature type="compositionally biased region" description="Basic and acidic residues" evidence="1">
    <location>
        <begin position="353"/>
        <end position="408"/>
    </location>
</feature>
<accession>A0AAN4ZAF5</accession>
<name>A0AAN4ZAF5_9BILA</name>
<feature type="region of interest" description="Disordered" evidence="1">
    <location>
        <begin position="636"/>
        <end position="780"/>
    </location>
</feature>
<dbReference type="AlphaFoldDB" id="A0AAN4ZAF5"/>
<evidence type="ECO:0000256" key="1">
    <source>
        <dbReference type="SAM" id="MobiDB-lite"/>
    </source>
</evidence>
<keyword evidence="3" id="KW-1185">Reference proteome</keyword>
<feature type="compositionally biased region" description="Basic and acidic residues" evidence="1">
    <location>
        <begin position="34"/>
        <end position="46"/>
    </location>
</feature>
<feature type="compositionally biased region" description="Basic residues" evidence="1">
    <location>
        <begin position="249"/>
        <end position="259"/>
    </location>
</feature>
<feature type="region of interest" description="Disordered" evidence="1">
    <location>
        <begin position="795"/>
        <end position="829"/>
    </location>
</feature>
<comment type="caution">
    <text evidence="2">The sequence shown here is derived from an EMBL/GenBank/DDBJ whole genome shotgun (WGS) entry which is preliminary data.</text>
</comment>
<feature type="compositionally biased region" description="Basic and acidic residues" evidence="1">
    <location>
        <begin position="470"/>
        <end position="492"/>
    </location>
</feature>
<feature type="compositionally biased region" description="Basic and acidic residues" evidence="1">
    <location>
        <begin position="636"/>
        <end position="699"/>
    </location>
</feature>
<evidence type="ECO:0000313" key="3">
    <source>
        <dbReference type="Proteomes" id="UP001328107"/>
    </source>
</evidence>
<protein>
    <submittedName>
        <fullName evidence="2">Uncharacterized protein</fullName>
    </submittedName>
</protein>
<feature type="non-terminal residue" evidence="2">
    <location>
        <position position="1"/>
    </location>
</feature>
<dbReference type="EMBL" id="BTRK01000002">
    <property type="protein sequence ID" value="GMR34948.1"/>
    <property type="molecule type" value="Genomic_DNA"/>
</dbReference>
<feature type="compositionally biased region" description="Basic and acidic residues" evidence="1">
    <location>
        <begin position="260"/>
        <end position="335"/>
    </location>
</feature>
<dbReference type="Proteomes" id="UP001328107">
    <property type="component" value="Unassembled WGS sequence"/>
</dbReference>
<feature type="region of interest" description="Disordered" evidence="1">
    <location>
        <begin position="127"/>
        <end position="494"/>
    </location>
</feature>
<evidence type="ECO:0000313" key="2">
    <source>
        <dbReference type="EMBL" id="GMR34948.1"/>
    </source>
</evidence>
<proteinExistence type="predicted"/>
<feature type="compositionally biased region" description="Basic and acidic residues" evidence="1">
    <location>
        <begin position="418"/>
        <end position="446"/>
    </location>
</feature>
<feature type="compositionally biased region" description="Acidic residues" evidence="1">
    <location>
        <begin position="336"/>
        <end position="352"/>
    </location>
</feature>
<organism evidence="2 3">
    <name type="scientific">Pristionchus mayeri</name>
    <dbReference type="NCBI Taxonomy" id="1317129"/>
    <lineage>
        <taxon>Eukaryota</taxon>
        <taxon>Metazoa</taxon>
        <taxon>Ecdysozoa</taxon>
        <taxon>Nematoda</taxon>
        <taxon>Chromadorea</taxon>
        <taxon>Rhabditida</taxon>
        <taxon>Rhabditina</taxon>
        <taxon>Diplogasteromorpha</taxon>
        <taxon>Diplogasteroidea</taxon>
        <taxon>Neodiplogasteridae</taxon>
        <taxon>Pristionchus</taxon>
    </lineage>
</organism>
<gene>
    <name evidence="2" type="ORF">PMAYCL1PPCAC_05143</name>
</gene>
<feature type="region of interest" description="Disordered" evidence="1">
    <location>
        <begin position="843"/>
        <end position="886"/>
    </location>
</feature>